<accession>A0A975BYX6</accession>
<keyword evidence="3" id="KW-1185">Reference proteome</keyword>
<dbReference type="AlphaFoldDB" id="A0A975BYX6"/>
<reference evidence="2" key="1">
    <citation type="journal article" date="2021" name="Microb. Physiol.">
        <title>Proteogenomic Insights into the Physiology of Marine, Sulfate-Reducing, Filamentous Desulfonema limicola and Desulfonema magnum.</title>
        <authorList>
            <person name="Schnaars V."/>
            <person name="Wohlbrand L."/>
            <person name="Scheve S."/>
            <person name="Hinrichs C."/>
            <person name="Reinhardt R."/>
            <person name="Rabus R."/>
        </authorList>
    </citation>
    <scope>NUCLEOTIDE SEQUENCE</scope>
    <source>
        <strain evidence="2">4be13</strain>
    </source>
</reference>
<dbReference type="CDD" id="cd04301">
    <property type="entry name" value="NAT_SF"/>
    <property type="match status" value="1"/>
</dbReference>
<dbReference type="RefSeq" id="WP_207680410.1">
    <property type="nucleotide sequence ID" value="NZ_CP061800.1"/>
</dbReference>
<dbReference type="GO" id="GO:0016747">
    <property type="term" value="F:acyltransferase activity, transferring groups other than amino-acyl groups"/>
    <property type="evidence" value="ECO:0007669"/>
    <property type="project" value="InterPro"/>
</dbReference>
<dbReference type="InterPro" id="IPR016181">
    <property type="entry name" value="Acyl_CoA_acyltransferase"/>
</dbReference>
<dbReference type="EMBL" id="CP061800">
    <property type="protein sequence ID" value="QTA93489.1"/>
    <property type="molecule type" value="Genomic_DNA"/>
</dbReference>
<evidence type="ECO:0000259" key="1">
    <source>
        <dbReference type="PROSITE" id="PS51186"/>
    </source>
</evidence>
<evidence type="ECO:0000313" key="2">
    <source>
        <dbReference type="EMBL" id="QTA93489.1"/>
    </source>
</evidence>
<feature type="domain" description="N-acetyltransferase" evidence="1">
    <location>
        <begin position="3"/>
        <end position="155"/>
    </location>
</feature>
<sequence length="155" mass="17881">MLQIFKAETTFHYEQTRNLFTAYAESLGLDLEFQGFTRELATLPGAYAPPAGCILLAEKRKKFVGCVALRKLDEKVCEMKRLYVIPEYRGKKIGNALIKHVIREAKLSGYEQMRLDTLASMKEANALYIAFGFRPIRAYRYNPLSQPIYYELQLL</sequence>
<proteinExistence type="predicted"/>
<dbReference type="PROSITE" id="PS51186">
    <property type="entry name" value="GNAT"/>
    <property type="match status" value="1"/>
</dbReference>
<dbReference type="Proteomes" id="UP000663722">
    <property type="component" value="Chromosome"/>
</dbReference>
<organism evidence="2 3">
    <name type="scientific">Desulfonema magnum</name>
    <dbReference type="NCBI Taxonomy" id="45655"/>
    <lineage>
        <taxon>Bacteria</taxon>
        <taxon>Pseudomonadati</taxon>
        <taxon>Thermodesulfobacteriota</taxon>
        <taxon>Desulfobacteria</taxon>
        <taxon>Desulfobacterales</taxon>
        <taxon>Desulfococcaceae</taxon>
        <taxon>Desulfonema</taxon>
    </lineage>
</organism>
<dbReference type="SUPFAM" id="SSF55729">
    <property type="entry name" value="Acyl-CoA N-acyltransferases (Nat)"/>
    <property type="match status" value="1"/>
</dbReference>
<dbReference type="InterPro" id="IPR052777">
    <property type="entry name" value="Acetyltransferase_Enz"/>
</dbReference>
<dbReference type="PANTHER" id="PTHR43305">
    <property type="entry name" value="FAMILY N-ACETYLTRANSFERASE, PUTATIVE (AFU_ORTHOLOGUE AFUA_2G01380)-RELATED"/>
    <property type="match status" value="1"/>
</dbReference>
<dbReference type="PANTHER" id="PTHR43305:SF1">
    <property type="entry name" value="FAMILY N-ACETYLTRANSFERASE, PUTATIVE (AFU_ORTHOLOGUE AFUA_2G01380)-RELATED"/>
    <property type="match status" value="1"/>
</dbReference>
<protein>
    <submittedName>
        <fullName evidence="2">GNAT domain-containing protein</fullName>
    </submittedName>
</protein>
<gene>
    <name evidence="2" type="ORF">dnm_095900</name>
</gene>
<dbReference type="KEGG" id="dmm:dnm_095900"/>
<dbReference type="Pfam" id="PF00583">
    <property type="entry name" value="Acetyltransf_1"/>
    <property type="match status" value="1"/>
</dbReference>
<dbReference type="Gene3D" id="3.40.630.30">
    <property type="match status" value="1"/>
</dbReference>
<evidence type="ECO:0000313" key="3">
    <source>
        <dbReference type="Proteomes" id="UP000663722"/>
    </source>
</evidence>
<name>A0A975BYX6_9BACT</name>
<dbReference type="InterPro" id="IPR000182">
    <property type="entry name" value="GNAT_dom"/>
</dbReference>